<evidence type="ECO:0000313" key="4">
    <source>
        <dbReference type="Proteomes" id="UP000660611"/>
    </source>
</evidence>
<proteinExistence type="predicted"/>
<accession>A0A919UAM3</accession>
<feature type="region of interest" description="Disordered" evidence="2">
    <location>
        <begin position="480"/>
        <end position="513"/>
    </location>
</feature>
<sequence length="513" mass="56099">MVGGPVAALDGWRLIRRYAVPGWMIAECTEARERGDWRTACEAARVTVAFSDPDVAGEVADLLAGFAPDLLRWHLPRALDGSAALATGLRLVLAPEGPVTADTTVLGVRTPRRWVGSSQRLTLHAVRAGDIAEGPVFPLPPWLWDARRAAELPAATEPEPRHRAPEGQGILEPWTAAGWSLDPADIRDWRQSELGLVRGVAPGLAAHELRRLVAQFGRGSWELRFGYYIVRPDEHLRLELDGTQPRLARRAATPSQPGPTRADLCLHPAFLRSPVDLQLVRHGRIGVEELHPLVRAALFPSAPTGQPADAGLVPAGFAEGERIRVRCGPDWHAIGLRGGRLDLLHHTDDERRRERALRAIGGTANGCFAVDLAWHDGTGALPRRLHTYRRDLWRRMQHGGSRVVLALLDAGLDPQLRDERGRTLLHRLHQFESAEVLPRLLAEGLDVNAHDWHGLTPMCEAVAHTAPPALLRALNEAGALPPLSEPSAGPETWSDPWIGSEPPDESPDAHVCS</sequence>
<dbReference type="InterPro" id="IPR002110">
    <property type="entry name" value="Ankyrin_rpt"/>
</dbReference>
<gene>
    <name evidence="3" type="ORF">Dsi01nite_026770</name>
</gene>
<keyword evidence="1" id="KW-0040">ANK repeat</keyword>
<organism evidence="3 4">
    <name type="scientific">Dactylosporangium siamense</name>
    <dbReference type="NCBI Taxonomy" id="685454"/>
    <lineage>
        <taxon>Bacteria</taxon>
        <taxon>Bacillati</taxon>
        <taxon>Actinomycetota</taxon>
        <taxon>Actinomycetes</taxon>
        <taxon>Micromonosporales</taxon>
        <taxon>Micromonosporaceae</taxon>
        <taxon>Dactylosporangium</taxon>
    </lineage>
</organism>
<dbReference type="PROSITE" id="PS50088">
    <property type="entry name" value="ANK_REPEAT"/>
    <property type="match status" value="1"/>
</dbReference>
<dbReference type="Gene3D" id="1.25.40.20">
    <property type="entry name" value="Ankyrin repeat-containing domain"/>
    <property type="match status" value="1"/>
</dbReference>
<reference evidence="3" key="1">
    <citation type="submission" date="2021-01" db="EMBL/GenBank/DDBJ databases">
        <title>Whole genome shotgun sequence of Dactylosporangium siamense NBRC 106093.</title>
        <authorList>
            <person name="Komaki H."/>
            <person name="Tamura T."/>
        </authorList>
    </citation>
    <scope>NUCLEOTIDE SEQUENCE</scope>
    <source>
        <strain evidence="3">NBRC 106093</strain>
    </source>
</reference>
<comment type="caution">
    <text evidence="3">The sequence shown here is derived from an EMBL/GenBank/DDBJ whole genome shotgun (WGS) entry which is preliminary data.</text>
</comment>
<dbReference type="InterPro" id="IPR036770">
    <property type="entry name" value="Ankyrin_rpt-contain_sf"/>
</dbReference>
<dbReference type="RefSeq" id="WP_203846461.1">
    <property type="nucleotide sequence ID" value="NZ_BAAAVW010000007.1"/>
</dbReference>
<evidence type="ECO:0008006" key="5">
    <source>
        <dbReference type="Google" id="ProtNLM"/>
    </source>
</evidence>
<feature type="repeat" description="ANK" evidence="1">
    <location>
        <begin position="420"/>
        <end position="452"/>
    </location>
</feature>
<evidence type="ECO:0000313" key="3">
    <source>
        <dbReference type="EMBL" id="GIG44636.1"/>
    </source>
</evidence>
<name>A0A919UAM3_9ACTN</name>
<dbReference type="SUPFAM" id="SSF48403">
    <property type="entry name" value="Ankyrin repeat"/>
    <property type="match status" value="1"/>
</dbReference>
<keyword evidence="4" id="KW-1185">Reference proteome</keyword>
<evidence type="ECO:0000256" key="2">
    <source>
        <dbReference type="SAM" id="MobiDB-lite"/>
    </source>
</evidence>
<protein>
    <recommendedName>
        <fullName evidence="5">Ankyrin repeat domain-containing protein</fullName>
    </recommendedName>
</protein>
<dbReference type="AlphaFoldDB" id="A0A919UAM3"/>
<evidence type="ECO:0000256" key="1">
    <source>
        <dbReference type="PROSITE-ProRule" id="PRU00023"/>
    </source>
</evidence>
<dbReference type="Proteomes" id="UP000660611">
    <property type="component" value="Unassembled WGS sequence"/>
</dbReference>
<dbReference type="EMBL" id="BONQ01000040">
    <property type="protein sequence ID" value="GIG44636.1"/>
    <property type="molecule type" value="Genomic_DNA"/>
</dbReference>